<dbReference type="RefSeq" id="WP_254082933.1">
    <property type="nucleotide sequence ID" value="NZ_JAHESE010000002.1"/>
</dbReference>
<evidence type="ECO:0000313" key="3">
    <source>
        <dbReference type="EMBL" id="MBT1707341.1"/>
    </source>
</evidence>
<dbReference type="AlphaFoldDB" id="A0AAP2DTX3"/>
<dbReference type="Proteomes" id="UP001319080">
    <property type="component" value="Unassembled WGS sequence"/>
</dbReference>
<organism evidence="3 4">
    <name type="scientific">Dawidia cretensis</name>
    <dbReference type="NCBI Taxonomy" id="2782350"/>
    <lineage>
        <taxon>Bacteria</taxon>
        <taxon>Pseudomonadati</taxon>
        <taxon>Bacteroidota</taxon>
        <taxon>Cytophagia</taxon>
        <taxon>Cytophagales</taxon>
        <taxon>Chryseotaleaceae</taxon>
        <taxon>Dawidia</taxon>
    </lineage>
</organism>
<name>A0AAP2DTX3_9BACT</name>
<sequence length="474" mass="51458">MKASFTTSLYCSLKILITTLLLIICVQLRAQIPGAVGTTIYTPMGQAVFAVINPEDDYYRDYVNTDNANKIAANNWWVQVESGATTKSQCHGWAWSQYNGGPAVEINGDVRKYFTNDAVEEIAPLTQETWEEGVMIVFGANMSVPVHTAITTSEYGIVRSKWWYGAVYRHTLEGHPWANAVWQRGWYRVNMTGNKRVCAYGSTSSYSTTSSIPGATYSWKLSGAAVGGNSSSVAVQHNFSPNTAKSLSVEIHCPLSGTTIKSFRRICFGENSGYVPGGSYYIMGSSDNMSLCPNTSYTLYVNPPCSASGYTYTVPPGFTINSASDFSMSFSTGSGGSGSIEVRANVWCSVNANTCCAPAPGTNVAIAYAYVDTSNPYCGWSMTVSPNPAADYIDIETGSAEGRDAALSRTAASSEGVGEWYRLTVYNSQQVPVFTTKSNDRKVTINTHSLQNGIYIAEIIRGKERISKRFAVNH</sequence>
<dbReference type="Pfam" id="PF18962">
    <property type="entry name" value="Por_Secre_tail"/>
    <property type="match status" value="1"/>
</dbReference>
<accession>A0AAP2DTX3</accession>
<evidence type="ECO:0000259" key="2">
    <source>
        <dbReference type="Pfam" id="PF19408"/>
    </source>
</evidence>
<comment type="caution">
    <text evidence="3">The sequence shown here is derived from an EMBL/GenBank/DDBJ whole genome shotgun (WGS) entry which is preliminary data.</text>
</comment>
<feature type="domain" description="PKD-like" evidence="2">
    <location>
        <begin position="287"/>
        <end position="353"/>
    </location>
</feature>
<dbReference type="InterPro" id="IPR045829">
    <property type="entry name" value="PKD_6"/>
</dbReference>
<dbReference type="Pfam" id="PF19408">
    <property type="entry name" value="PKD_6"/>
    <property type="match status" value="1"/>
</dbReference>
<proteinExistence type="predicted"/>
<dbReference type="InterPro" id="IPR026444">
    <property type="entry name" value="Secre_tail"/>
</dbReference>
<protein>
    <submittedName>
        <fullName evidence="3">T9SS type A sorting domain-containing protein</fullName>
    </submittedName>
</protein>
<dbReference type="EMBL" id="JAHESE010000002">
    <property type="protein sequence ID" value="MBT1707341.1"/>
    <property type="molecule type" value="Genomic_DNA"/>
</dbReference>
<dbReference type="NCBIfam" id="TIGR04183">
    <property type="entry name" value="Por_Secre_tail"/>
    <property type="match status" value="1"/>
</dbReference>
<gene>
    <name evidence="3" type="ORF">KK062_03865</name>
</gene>
<evidence type="ECO:0000313" key="4">
    <source>
        <dbReference type="Proteomes" id="UP001319080"/>
    </source>
</evidence>
<keyword evidence="4" id="KW-1185">Reference proteome</keyword>
<reference evidence="3 4" key="1">
    <citation type="submission" date="2021-05" db="EMBL/GenBank/DDBJ databases">
        <title>A Polyphasic approach of four new species of the genus Ohtaekwangia: Ohtaekwangia histidinii sp. nov., Ohtaekwangia cretensis sp. nov., Ohtaekwangia indiensis sp. nov., Ohtaekwangia reichenbachii sp. nov. from diverse environment.</title>
        <authorList>
            <person name="Octaviana S."/>
        </authorList>
    </citation>
    <scope>NUCLEOTIDE SEQUENCE [LARGE SCALE GENOMIC DNA]</scope>
    <source>
        <strain evidence="3 4">PWU5</strain>
    </source>
</reference>
<feature type="domain" description="Secretion system C-terminal sorting" evidence="1">
    <location>
        <begin position="385"/>
        <end position="471"/>
    </location>
</feature>
<evidence type="ECO:0000259" key="1">
    <source>
        <dbReference type="Pfam" id="PF18962"/>
    </source>
</evidence>